<reference evidence="4" key="1">
    <citation type="submission" date="2017-02" db="UniProtKB">
        <authorList>
            <consortium name="WormBaseParasite"/>
        </authorList>
    </citation>
    <scope>IDENTIFICATION</scope>
</reference>
<accession>A0A0N4XVF6</accession>
<evidence type="ECO:0000313" key="3">
    <source>
        <dbReference type="Proteomes" id="UP000271162"/>
    </source>
</evidence>
<gene>
    <name evidence="2" type="ORF">NBR_LOCUS6782</name>
</gene>
<evidence type="ECO:0000313" key="4">
    <source>
        <dbReference type="WBParaSite" id="NBR_0000678101-mRNA-1"/>
    </source>
</evidence>
<evidence type="ECO:0000259" key="1">
    <source>
        <dbReference type="Pfam" id="PF14214"/>
    </source>
</evidence>
<dbReference type="AlphaFoldDB" id="A0A0N4XVF6"/>
<dbReference type="InterPro" id="IPR025476">
    <property type="entry name" value="Helitron_helicase-like"/>
</dbReference>
<dbReference type="PANTHER" id="PTHR45786:SF74">
    <property type="entry name" value="ATP-DEPENDENT DNA HELICASE"/>
    <property type="match status" value="1"/>
</dbReference>
<name>A0A0N4XVF6_NIPBR</name>
<evidence type="ECO:0000313" key="2">
    <source>
        <dbReference type="EMBL" id="VDL70371.1"/>
    </source>
</evidence>
<dbReference type="STRING" id="27835.A0A0N4XVF6"/>
<keyword evidence="3" id="KW-1185">Reference proteome</keyword>
<reference evidence="2 3" key="2">
    <citation type="submission" date="2018-11" db="EMBL/GenBank/DDBJ databases">
        <authorList>
            <consortium name="Pathogen Informatics"/>
        </authorList>
    </citation>
    <scope>NUCLEOTIDE SEQUENCE [LARGE SCALE GENOMIC DNA]</scope>
</reference>
<feature type="domain" description="Helitron helicase-like" evidence="1">
    <location>
        <begin position="2"/>
        <end position="143"/>
    </location>
</feature>
<proteinExistence type="predicted"/>
<dbReference type="PANTHER" id="PTHR45786">
    <property type="entry name" value="DNA BINDING PROTEIN-LIKE"/>
    <property type="match status" value="1"/>
</dbReference>
<organism evidence="4">
    <name type="scientific">Nippostrongylus brasiliensis</name>
    <name type="common">Rat hookworm</name>
    <dbReference type="NCBI Taxonomy" id="27835"/>
    <lineage>
        <taxon>Eukaryota</taxon>
        <taxon>Metazoa</taxon>
        <taxon>Ecdysozoa</taxon>
        <taxon>Nematoda</taxon>
        <taxon>Chromadorea</taxon>
        <taxon>Rhabditida</taxon>
        <taxon>Rhabditina</taxon>
        <taxon>Rhabditomorpha</taxon>
        <taxon>Strongyloidea</taxon>
        <taxon>Heligmosomidae</taxon>
        <taxon>Nippostrongylus</taxon>
    </lineage>
</organism>
<dbReference type="Proteomes" id="UP000271162">
    <property type="component" value="Unassembled WGS sequence"/>
</dbReference>
<dbReference type="Pfam" id="PF14214">
    <property type="entry name" value="Helitron_like_N"/>
    <property type="match status" value="1"/>
</dbReference>
<dbReference type="OMA" id="CTHILGR"/>
<dbReference type="WBParaSite" id="NBR_0000678101-mRNA-1">
    <property type="protein sequence ID" value="NBR_0000678101-mRNA-1"/>
    <property type="gene ID" value="NBR_0000678101"/>
</dbReference>
<protein>
    <submittedName>
        <fullName evidence="4">Helitron_like_N domain-containing protein</fullName>
    </submittedName>
</protein>
<sequence>MDSYVKIEQNRLNYARTHQGGLRCDSNQGLMDHLVGSEDVQIAVGRRIILPSSFQGGPRAIVHQSYQDAMAIVAKYCSPDYSITFTCNPKWREIVENLHEGQTSSDRPDVVASVFYMKLAVLHKQFFCTHILGRVSAFITVVE</sequence>
<dbReference type="EMBL" id="UYSL01019830">
    <property type="protein sequence ID" value="VDL70371.1"/>
    <property type="molecule type" value="Genomic_DNA"/>
</dbReference>